<feature type="compositionally biased region" description="Low complexity" evidence="5">
    <location>
        <begin position="616"/>
        <end position="627"/>
    </location>
</feature>
<feature type="compositionally biased region" description="Basic and acidic residues" evidence="5">
    <location>
        <begin position="62"/>
        <end position="74"/>
    </location>
</feature>
<comment type="caution">
    <text evidence="8">The sequence shown here is derived from an EMBL/GenBank/DDBJ whole genome shotgun (WGS) entry which is preliminary data.</text>
</comment>
<dbReference type="Pfam" id="PF14197">
    <property type="entry name" value="Cep57_CLD_2"/>
    <property type="match status" value="1"/>
</dbReference>
<feature type="region of interest" description="Disordered" evidence="5">
    <location>
        <begin position="521"/>
        <end position="563"/>
    </location>
</feature>
<feature type="coiled-coil region" evidence="4">
    <location>
        <begin position="407"/>
        <end position="504"/>
    </location>
</feature>
<dbReference type="Proteomes" id="UP000308133">
    <property type="component" value="Unassembled WGS sequence"/>
</dbReference>
<dbReference type="Pfam" id="PF06657">
    <property type="entry name" value="Cep57_MT_bd"/>
    <property type="match status" value="1"/>
</dbReference>
<dbReference type="GO" id="GO:0005815">
    <property type="term" value="C:microtubule organizing center"/>
    <property type="evidence" value="ECO:0007669"/>
    <property type="project" value="UniProtKB-SubCell"/>
</dbReference>
<feature type="region of interest" description="Disordered" evidence="5">
    <location>
        <begin position="1"/>
        <end position="93"/>
    </location>
</feature>
<comment type="subcellular location">
    <subcellularLocation>
        <location evidence="1">Cytoplasm</location>
        <location evidence="1">Cytoskeleton</location>
        <location evidence="1">Microtubule organizing center</location>
    </subcellularLocation>
</comment>
<evidence type="ECO:0000256" key="1">
    <source>
        <dbReference type="ARBA" id="ARBA00004267"/>
    </source>
</evidence>
<sequence>MAPGRESSGVIAQLARGQHRASRALDSSPALPGRFDGNNSTITSFQPDRESTQQFDTAADEQSWHGEGSEHSEEGDSMQSDSRSIELGRGVKRSARNTSGRYAFGQDMSEEQLLSIPDDSLYALTATPPNKNAARKSTDLRKQASVRRATIDRDADITKTSDIVPAKTRTGVGRRTLSDMHAKVHAVSDSSFVQPDPEARAAGTRNSRFSRARVSSAGQEVPTRFTSGAGLGRASEQTPRRSASAADASLIGNQTAQSFALPDLPNIAELVSGIRKDGTPVFSRTTKPRSRFTSASFSRGGQESTEHRPVNSIALPEEEKAIFTSLQLLKEKVAQLEMEKSEAAKKAEEFENEIIALRSQVTMERRLRRPDSGFGSDEERPVDGDWRMERGRRYTNPVFGTRETYAIAEIQTSLKTVEQRLERAERKISVSDIAVKRITQERDSLITQLGVAFYSNEELKEENLQLRSESEVLEDQKAALQEEITNLRDANSDLQRQLSASERSHDNDLREWAVREAELKARYKQRSSRDKERERASQERASEDAGPRRAKASGGENSQNKIMERVEAEVRKARAEAVRQSELAAKKSREIKSKSRSRSRPREEASKRFSAHAENTSHAAATQASNNAAAAFRERWLDGLSDASSVSEPEKPSTNHKKARTQPATNPTSAGAEDSTKDITYLSFLDPSDLSALRRKLEAERLASKPQRATSLPIASTDDKTRKSSMRDITAGLDLTGKDTRNVRVQSPATADHISYSTPEDADVDASVMSTASRRPQRSRSFEEMTSAFILPDITLREAGKGKIVPAHDGKNCTACPANEGRDVPVPTLVPVGEREDVDATNMTVRPAEEPKVALARVIKGLQDEVVHLKRELGERQREYALHDPSVGRRKRGEVKGRMDELVREVERRSEMVYRLYDVLEGQREGIEDTLRSLGMGVEVGRGGGSETESVDIVEEAWGIE</sequence>
<keyword evidence="2" id="KW-0963">Cytoplasm</keyword>
<evidence type="ECO:0000256" key="4">
    <source>
        <dbReference type="SAM" id="Coils"/>
    </source>
</evidence>
<feature type="compositionally biased region" description="Polar residues" evidence="5">
    <location>
        <begin position="37"/>
        <end position="56"/>
    </location>
</feature>
<evidence type="ECO:0000313" key="8">
    <source>
        <dbReference type="EMBL" id="TKX26678.1"/>
    </source>
</evidence>
<dbReference type="PANTHER" id="PTHR19336:SF9">
    <property type="entry name" value="SPINDLE POLE BODY PROTEIN PPC89"/>
    <property type="match status" value="1"/>
</dbReference>
<gene>
    <name evidence="8" type="ORF">C1H76_1210</name>
</gene>
<feature type="domain" description="Cep57 centrosome microtubule-binding" evidence="6">
    <location>
        <begin position="844"/>
        <end position="919"/>
    </location>
</feature>
<feature type="coiled-coil region" evidence="4">
    <location>
        <begin position="852"/>
        <end position="879"/>
    </location>
</feature>
<name>A0A4U7B5K1_9PEZI</name>
<keyword evidence="4" id="KW-0175">Coiled coil</keyword>
<evidence type="ECO:0000259" key="6">
    <source>
        <dbReference type="Pfam" id="PF06657"/>
    </source>
</evidence>
<proteinExistence type="predicted"/>
<organism evidence="8 9">
    <name type="scientific">Elsinoe australis</name>
    <dbReference type="NCBI Taxonomy" id="40998"/>
    <lineage>
        <taxon>Eukaryota</taxon>
        <taxon>Fungi</taxon>
        <taxon>Dikarya</taxon>
        <taxon>Ascomycota</taxon>
        <taxon>Pezizomycotina</taxon>
        <taxon>Dothideomycetes</taxon>
        <taxon>Dothideomycetidae</taxon>
        <taxon>Myriangiales</taxon>
        <taxon>Elsinoaceae</taxon>
        <taxon>Elsinoe</taxon>
    </lineage>
</organism>
<dbReference type="AlphaFoldDB" id="A0A4U7B5K1"/>
<feature type="region of interest" description="Disordered" evidence="5">
    <location>
        <begin position="643"/>
        <end position="674"/>
    </location>
</feature>
<evidence type="ECO:0000256" key="3">
    <source>
        <dbReference type="ARBA" id="ARBA00023212"/>
    </source>
</evidence>
<dbReference type="GO" id="GO:0008017">
    <property type="term" value="F:microtubule binding"/>
    <property type="evidence" value="ECO:0007669"/>
    <property type="project" value="InterPro"/>
</dbReference>
<dbReference type="EMBL" id="PTQR01000012">
    <property type="protein sequence ID" value="TKX26678.1"/>
    <property type="molecule type" value="Genomic_DNA"/>
</dbReference>
<feature type="region of interest" description="Disordered" evidence="5">
    <location>
        <begin position="188"/>
        <end position="246"/>
    </location>
</feature>
<feature type="domain" description="PPC89 centrosome localisation" evidence="7">
    <location>
        <begin position="416"/>
        <end position="476"/>
    </location>
</feature>
<keyword evidence="3" id="KW-0206">Cytoskeleton</keyword>
<dbReference type="InterPro" id="IPR024957">
    <property type="entry name" value="Cep57_MT-bd_dom"/>
</dbReference>
<feature type="compositionally biased region" description="Basic and acidic residues" evidence="5">
    <location>
        <begin position="578"/>
        <end position="593"/>
    </location>
</feature>
<evidence type="ECO:0000259" key="7">
    <source>
        <dbReference type="Pfam" id="PF14197"/>
    </source>
</evidence>
<dbReference type="InterPro" id="IPR051756">
    <property type="entry name" value="Centrosomal_MT-associated"/>
</dbReference>
<feature type="compositionally biased region" description="Polar residues" evidence="5">
    <location>
        <begin position="291"/>
        <end position="303"/>
    </location>
</feature>
<reference evidence="8 9" key="1">
    <citation type="submission" date="2018-02" db="EMBL/GenBank/DDBJ databases">
        <title>Draft genome sequences of Elsinoe sp., causing black scab on jojoba.</title>
        <authorList>
            <person name="Stodart B."/>
            <person name="Jeffress S."/>
            <person name="Ash G."/>
            <person name="Arun Chinnappa K."/>
        </authorList>
    </citation>
    <scope>NUCLEOTIDE SEQUENCE [LARGE SCALE GENOMIC DNA]</scope>
    <source>
        <strain evidence="8 9">Hillstone_2</strain>
    </source>
</reference>
<protein>
    <submittedName>
        <fullName evidence="8">Putative centrosome microtubule-binding domain of Cep57</fullName>
    </submittedName>
</protein>
<evidence type="ECO:0000256" key="5">
    <source>
        <dbReference type="SAM" id="MobiDB-lite"/>
    </source>
</evidence>
<accession>A0A4U7B5K1</accession>
<evidence type="ECO:0000256" key="2">
    <source>
        <dbReference type="ARBA" id="ARBA00022490"/>
    </source>
</evidence>
<feature type="region of interest" description="Disordered" evidence="5">
    <location>
        <begin position="126"/>
        <end position="147"/>
    </location>
</feature>
<evidence type="ECO:0000313" key="9">
    <source>
        <dbReference type="Proteomes" id="UP000308133"/>
    </source>
</evidence>
<feature type="compositionally biased region" description="Basic and acidic residues" evidence="5">
    <location>
        <begin position="521"/>
        <end position="547"/>
    </location>
</feature>
<dbReference type="InterPro" id="IPR025925">
    <property type="entry name" value="PPC89_CLD"/>
</dbReference>
<feature type="region of interest" description="Disordered" evidence="5">
    <location>
        <begin position="281"/>
        <end position="309"/>
    </location>
</feature>
<feature type="coiled-coil region" evidence="4">
    <location>
        <begin position="326"/>
        <end position="360"/>
    </location>
</feature>
<dbReference type="PANTHER" id="PTHR19336">
    <property type="entry name" value="UNCHARACTERIZED DUF1167"/>
    <property type="match status" value="1"/>
</dbReference>
<feature type="region of interest" description="Disordered" evidence="5">
    <location>
        <begin position="701"/>
        <end position="724"/>
    </location>
</feature>
<feature type="region of interest" description="Disordered" evidence="5">
    <location>
        <begin position="578"/>
        <end position="627"/>
    </location>
</feature>